<dbReference type="EMBL" id="CM026431">
    <property type="protein sequence ID" value="KAG0558966.1"/>
    <property type="molecule type" value="Genomic_DNA"/>
</dbReference>
<keyword evidence="1" id="KW-0732">Signal</keyword>
<keyword evidence="3" id="KW-1185">Reference proteome</keyword>
<feature type="signal peptide" evidence="1">
    <location>
        <begin position="1"/>
        <end position="25"/>
    </location>
</feature>
<evidence type="ECO:0000313" key="3">
    <source>
        <dbReference type="Proteomes" id="UP000822688"/>
    </source>
</evidence>
<name>A0A8T0GHM9_CERPU</name>
<sequence>MICVRLLPLSISFDVIFLMLSKLDSGCLRTPEGSQLLVALKQVLVPVMHIFCRDDLIPSLEAM</sequence>
<evidence type="ECO:0000313" key="2">
    <source>
        <dbReference type="EMBL" id="KAG0558966.1"/>
    </source>
</evidence>
<reference evidence="2" key="1">
    <citation type="submission" date="2020-06" db="EMBL/GenBank/DDBJ databases">
        <title>WGS assembly of Ceratodon purpureus strain R40.</title>
        <authorList>
            <person name="Carey S.B."/>
            <person name="Jenkins J."/>
            <person name="Shu S."/>
            <person name="Lovell J.T."/>
            <person name="Sreedasyam A."/>
            <person name="Maumus F."/>
            <person name="Tiley G.P."/>
            <person name="Fernandez-Pozo N."/>
            <person name="Barry K."/>
            <person name="Chen C."/>
            <person name="Wang M."/>
            <person name="Lipzen A."/>
            <person name="Daum C."/>
            <person name="Saski C.A."/>
            <person name="Payton A.C."/>
            <person name="Mcbreen J.C."/>
            <person name="Conrad R.E."/>
            <person name="Kollar L.M."/>
            <person name="Olsson S."/>
            <person name="Huttunen S."/>
            <person name="Landis J.B."/>
            <person name="Wickett N.J."/>
            <person name="Johnson M.G."/>
            <person name="Rensing S.A."/>
            <person name="Grimwood J."/>
            <person name="Schmutz J."/>
            <person name="Mcdaniel S.F."/>
        </authorList>
    </citation>
    <scope>NUCLEOTIDE SEQUENCE</scope>
    <source>
        <strain evidence="2">R40</strain>
    </source>
</reference>
<proteinExistence type="predicted"/>
<evidence type="ECO:0000256" key="1">
    <source>
        <dbReference type="SAM" id="SignalP"/>
    </source>
</evidence>
<dbReference type="Proteomes" id="UP000822688">
    <property type="component" value="Chromosome 10"/>
</dbReference>
<gene>
    <name evidence="2" type="ORF">KC19_10G068300</name>
</gene>
<accession>A0A8T0GHM9</accession>
<comment type="caution">
    <text evidence="2">The sequence shown here is derived from an EMBL/GenBank/DDBJ whole genome shotgun (WGS) entry which is preliminary data.</text>
</comment>
<dbReference type="AlphaFoldDB" id="A0A8T0GHM9"/>
<feature type="chain" id="PRO_5035880789" evidence="1">
    <location>
        <begin position="26"/>
        <end position="63"/>
    </location>
</feature>
<protein>
    <submittedName>
        <fullName evidence="2">Uncharacterized protein</fullName>
    </submittedName>
</protein>
<organism evidence="2 3">
    <name type="scientific">Ceratodon purpureus</name>
    <name type="common">Fire moss</name>
    <name type="synonym">Dicranum purpureum</name>
    <dbReference type="NCBI Taxonomy" id="3225"/>
    <lineage>
        <taxon>Eukaryota</taxon>
        <taxon>Viridiplantae</taxon>
        <taxon>Streptophyta</taxon>
        <taxon>Embryophyta</taxon>
        <taxon>Bryophyta</taxon>
        <taxon>Bryophytina</taxon>
        <taxon>Bryopsida</taxon>
        <taxon>Dicranidae</taxon>
        <taxon>Pseudoditrichales</taxon>
        <taxon>Ditrichaceae</taxon>
        <taxon>Ceratodon</taxon>
    </lineage>
</organism>